<evidence type="ECO:0000256" key="1">
    <source>
        <dbReference type="SAM" id="MobiDB-lite"/>
    </source>
</evidence>
<dbReference type="EMBL" id="KE524975">
    <property type="protein sequence ID" value="KFB38979.1"/>
    <property type="molecule type" value="Genomic_DNA"/>
</dbReference>
<dbReference type="AlphaFoldDB" id="A0A084VLY5"/>
<evidence type="ECO:0000313" key="2">
    <source>
        <dbReference type="EMBL" id="KFB38979.1"/>
    </source>
</evidence>
<sequence length="140" mass="15199">MGNLSSQPFLILWKGRKDHLRENPATLGRWNPMAQNASKTVTDDTSSSLLFGSILFSFLVLNTGHSCGDSFRCSIDPLDAGGCNSAGDQLLAFQALENKTRPNPKTDPNGSTRGRELTPVRLPNNWNCAHKPRTGAGESE</sequence>
<keyword evidence="2" id="KW-0346">Stress response</keyword>
<dbReference type="EMBL" id="ATLV01014572">
    <property type="status" value="NOT_ANNOTATED_CDS"/>
    <property type="molecule type" value="Genomic_DNA"/>
</dbReference>
<accession>A0A084VLY5</accession>
<evidence type="ECO:0000313" key="3">
    <source>
        <dbReference type="EnsemblMetazoa" id="ASIC006538-PA"/>
    </source>
</evidence>
<proteinExistence type="predicted"/>
<dbReference type="EnsemblMetazoa" id="ASIC006538-RA">
    <property type="protein sequence ID" value="ASIC006538-PA"/>
    <property type="gene ID" value="ASIC006538"/>
</dbReference>
<gene>
    <name evidence="2" type="ORF">ZHAS_00006538</name>
</gene>
<evidence type="ECO:0000313" key="4">
    <source>
        <dbReference type="Proteomes" id="UP000030765"/>
    </source>
</evidence>
<feature type="region of interest" description="Disordered" evidence="1">
    <location>
        <begin position="95"/>
        <end position="140"/>
    </location>
</feature>
<organism evidence="2">
    <name type="scientific">Anopheles sinensis</name>
    <name type="common">Mosquito</name>
    <dbReference type="NCBI Taxonomy" id="74873"/>
    <lineage>
        <taxon>Eukaryota</taxon>
        <taxon>Metazoa</taxon>
        <taxon>Ecdysozoa</taxon>
        <taxon>Arthropoda</taxon>
        <taxon>Hexapoda</taxon>
        <taxon>Insecta</taxon>
        <taxon>Pterygota</taxon>
        <taxon>Neoptera</taxon>
        <taxon>Endopterygota</taxon>
        <taxon>Diptera</taxon>
        <taxon>Nematocera</taxon>
        <taxon>Culicoidea</taxon>
        <taxon>Culicidae</taxon>
        <taxon>Anophelinae</taxon>
        <taxon>Anopheles</taxon>
    </lineage>
</organism>
<protein>
    <submittedName>
        <fullName evidence="2 3">Heat shock protein 70</fullName>
    </submittedName>
</protein>
<name>A0A084VLY5_ANOSI</name>
<reference evidence="3" key="2">
    <citation type="submission" date="2020-05" db="UniProtKB">
        <authorList>
            <consortium name="EnsemblMetazoa"/>
        </authorList>
    </citation>
    <scope>IDENTIFICATION</scope>
</reference>
<feature type="compositionally biased region" description="Polar residues" evidence="1">
    <location>
        <begin position="101"/>
        <end position="112"/>
    </location>
</feature>
<keyword evidence="4" id="KW-1185">Reference proteome</keyword>
<dbReference type="VEuPathDB" id="VectorBase:ASIC006538"/>
<dbReference type="Proteomes" id="UP000030765">
    <property type="component" value="Unassembled WGS sequence"/>
</dbReference>
<reference evidence="2 4" key="1">
    <citation type="journal article" date="2014" name="BMC Genomics">
        <title>Genome sequence of Anopheles sinensis provides insight into genetics basis of mosquito competence for malaria parasites.</title>
        <authorList>
            <person name="Zhou D."/>
            <person name="Zhang D."/>
            <person name="Ding G."/>
            <person name="Shi L."/>
            <person name="Hou Q."/>
            <person name="Ye Y."/>
            <person name="Xu Y."/>
            <person name="Zhou H."/>
            <person name="Xiong C."/>
            <person name="Li S."/>
            <person name="Yu J."/>
            <person name="Hong S."/>
            <person name="Yu X."/>
            <person name="Zou P."/>
            <person name="Chen C."/>
            <person name="Chang X."/>
            <person name="Wang W."/>
            <person name="Lv Y."/>
            <person name="Sun Y."/>
            <person name="Ma L."/>
            <person name="Shen B."/>
            <person name="Zhu C."/>
        </authorList>
    </citation>
    <scope>NUCLEOTIDE SEQUENCE [LARGE SCALE GENOMIC DNA]</scope>
</reference>